<comment type="subcellular location">
    <subcellularLocation>
        <location evidence="1 5">Nucleus</location>
    </subcellularLocation>
</comment>
<protein>
    <submittedName>
        <fullName evidence="10">Homeobox transcription factor SKN2</fullName>
    </submittedName>
</protein>
<feature type="DNA-binding region" description="Homeobox; TALE-type" evidence="5">
    <location>
        <begin position="346"/>
        <end position="409"/>
    </location>
</feature>
<dbReference type="SMART" id="SM01255">
    <property type="entry name" value="KNOX1"/>
    <property type="match status" value="1"/>
</dbReference>
<feature type="domain" description="Homeobox" evidence="8">
    <location>
        <begin position="345"/>
        <end position="408"/>
    </location>
</feature>
<proteinExistence type="evidence at transcript level"/>
<dbReference type="PROSITE" id="PS00027">
    <property type="entry name" value="HOMEOBOX_1"/>
    <property type="match status" value="1"/>
</dbReference>
<evidence type="ECO:0000256" key="4">
    <source>
        <dbReference type="ARBA" id="ARBA00023242"/>
    </source>
</evidence>
<dbReference type="GO" id="GO:0003677">
    <property type="term" value="F:DNA binding"/>
    <property type="evidence" value="ECO:0007669"/>
    <property type="project" value="UniProtKB-UniRule"/>
</dbReference>
<dbReference type="CDD" id="cd00086">
    <property type="entry name" value="homeodomain"/>
    <property type="match status" value="1"/>
</dbReference>
<dbReference type="Gene3D" id="1.10.10.60">
    <property type="entry name" value="Homeodomain-like"/>
    <property type="match status" value="1"/>
</dbReference>
<evidence type="ECO:0000256" key="2">
    <source>
        <dbReference type="ARBA" id="ARBA00023125"/>
    </source>
</evidence>
<evidence type="ECO:0000256" key="5">
    <source>
        <dbReference type="PROSITE-ProRule" id="PRU00108"/>
    </source>
</evidence>
<dbReference type="InterPro" id="IPR050224">
    <property type="entry name" value="TALE_homeobox"/>
</dbReference>
<dbReference type="SMART" id="SM00389">
    <property type="entry name" value="HOX"/>
    <property type="match status" value="1"/>
</dbReference>
<evidence type="ECO:0000259" key="8">
    <source>
        <dbReference type="PROSITE" id="PS50071"/>
    </source>
</evidence>
<accession>Q9ZR90</accession>
<evidence type="ECO:0000313" key="10">
    <source>
        <dbReference type="EMBL" id="AAD00692.1"/>
    </source>
</evidence>
<dbReference type="PROSITE" id="PS50071">
    <property type="entry name" value="HOMEOBOX_2"/>
    <property type="match status" value="1"/>
</dbReference>
<keyword evidence="2 5" id="KW-0238">DNA-binding</keyword>
<evidence type="ECO:0000256" key="7">
    <source>
        <dbReference type="SAM" id="MobiDB-lite"/>
    </source>
</evidence>
<sequence length="442" mass="49565">MKKLFHSDMEHLNAAAAQASSSLYGVSMAEYGDVGVSSMMALMTQHEPHERDSILTTSMPSSFSSFHGHAECLLSAAMFQASQGDHKLKRQPEMDQLVSEQAVMSDSSMPSVKTEGCSSLRNQFEIRREQTGNCYTDQSSNAPVSPLVTSLVPQAGGEARMITSLEADSSHFSGGNEAEAIKAKILAHPQYPSLLGAYIDCQKIGAPPEVVARLDALTHEYENQQHRTTVSIGMDPELDQFMEAYCEMLTKYHEELTKPFKEAMSFLKKIEAQLNSLSKGTIRISPSAENDEKTEGGASSEEVEDGSGGETDFQEVDHHAVEDRELKDHLLRKYSGYLSSLKQEFMKKKKKGKLPKDARQKLLDWWTVHYKWPYPSETEKIALAECTGLDQKQINNWFINQRKRHWKPSEDMQLMAMDGQSPHGATLYVERHLMTEGYHLDC</sequence>
<evidence type="ECO:0000259" key="9">
    <source>
        <dbReference type="PROSITE" id="PS51213"/>
    </source>
</evidence>
<dbReference type="InterPro" id="IPR017970">
    <property type="entry name" value="Homeobox_CS"/>
</dbReference>
<dbReference type="Pfam" id="PF03789">
    <property type="entry name" value="ELK"/>
    <property type="match status" value="1"/>
</dbReference>
<dbReference type="InterPro" id="IPR005540">
    <property type="entry name" value="KNOX1"/>
</dbReference>
<dbReference type="Pfam" id="PF03790">
    <property type="entry name" value="KNOX1"/>
    <property type="match status" value="1"/>
</dbReference>
<reference evidence="10" key="1">
    <citation type="submission" date="1997-02" db="EMBL/GenBank/DDBJ databases">
        <title>Characterization of two knotted1-like genes from black spruce (Picea mariana).</title>
        <authorList>
            <person name="Rutledge R.G."/>
            <person name="Bosnick W."/>
            <person name="Stewart D."/>
            <person name="Jones C."/>
            <person name="Kauffeldt C."/>
            <person name="Cote C."/>
        </authorList>
    </citation>
    <scope>NUCLEOTIDE SEQUENCE</scope>
</reference>
<dbReference type="SUPFAM" id="SSF46689">
    <property type="entry name" value="Homeodomain-like"/>
    <property type="match status" value="1"/>
</dbReference>
<evidence type="ECO:0000256" key="1">
    <source>
        <dbReference type="ARBA" id="ARBA00004123"/>
    </source>
</evidence>
<dbReference type="InterPro" id="IPR009057">
    <property type="entry name" value="Homeodomain-like_sf"/>
</dbReference>
<keyword evidence="3 5" id="KW-0371">Homeobox</keyword>
<dbReference type="AlphaFoldDB" id="Q9ZR90"/>
<organism evidence="10">
    <name type="scientific">Picea mariana</name>
    <name type="common">Black spruce</name>
    <name type="synonym">Abies mariana</name>
    <dbReference type="NCBI Taxonomy" id="3335"/>
    <lineage>
        <taxon>Eukaryota</taxon>
        <taxon>Viridiplantae</taxon>
        <taxon>Streptophyta</taxon>
        <taxon>Embryophyta</taxon>
        <taxon>Tracheophyta</taxon>
        <taxon>Spermatophyta</taxon>
        <taxon>Pinopsida</taxon>
        <taxon>Pinidae</taxon>
        <taxon>Conifers I</taxon>
        <taxon>Pinales</taxon>
        <taxon>Pinaceae</taxon>
        <taxon>Picea</taxon>
    </lineage>
</organism>
<evidence type="ECO:0000256" key="6">
    <source>
        <dbReference type="PROSITE-ProRule" id="PRU00559"/>
    </source>
</evidence>
<dbReference type="InterPro" id="IPR005541">
    <property type="entry name" value="KNOX2"/>
</dbReference>
<dbReference type="GO" id="GO:0000981">
    <property type="term" value="F:DNA-binding transcription factor activity, RNA polymerase II-specific"/>
    <property type="evidence" value="ECO:0007669"/>
    <property type="project" value="InterPro"/>
</dbReference>
<keyword evidence="4 5" id="KW-0539">Nucleus</keyword>
<feature type="region of interest" description="Disordered" evidence="7">
    <location>
        <begin position="281"/>
        <end position="313"/>
    </location>
</feature>
<dbReference type="EMBL" id="U90092">
    <property type="protein sequence ID" value="AAD00692.1"/>
    <property type="molecule type" value="mRNA"/>
</dbReference>
<dbReference type="InterPro" id="IPR008422">
    <property type="entry name" value="KN_HD"/>
</dbReference>
<dbReference type="Pfam" id="PF03791">
    <property type="entry name" value="KNOX2"/>
    <property type="match status" value="1"/>
</dbReference>
<dbReference type="SMART" id="SM01188">
    <property type="entry name" value="ELK"/>
    <property type="match status" value="1"/>
</dbReference>
<dbReference type="Pfam" id="PF05920">
    <property type="entry name" value="Homeobox_KN"/>
    <property type="match status" value="1"/>
</dbReference>
<dbReference type="SMART" id="SM01256">
    <property type="entry name" value="KNOX2"/>
    <property type="match status" value="1"/>
</dbReference>
<dbReference type="InterPro" id="IPR005539">
    <property type="entry name" value="ELK_dom"/>
</dbReference>
<dbReference type="FunFam" id="1.10.10.60:FF:000076">
    <property type="entry name" value="Homeobox protein knotted-1-like 2"/>
    <property type="match status" value="1"/>
</dbReference>
<dbReference type="InterPro" id="IPR001356">
    <property type="entry name" value="HD"/>
</dbReference>
<dbReference type="PROSITE" id="PS51213">
    <property type="entry name" value="ELK"/>
    <property type="match status" value="1"/>
</dbReference>
<name>Q9ZR90_PICMA</name>
<comment type="similarity">
    <text evidence="6">Belongs to the TALE/KNOX homeobox family.</text>
</comment>
<evidence type="ECO:0000256" key="3">
    <source>
        <dbReference type="ARBA" id="ARBA00023155"/>
    </source>
</evidence>
<dbReference type="PANTHER" id="PTHR11850">
    <property type="entry name" value="HOMEOBOX PROTEIN TRANSCRIPTION FACTORS"/>
    <property type="match status" value="1"/>
</dbReference>
<dbReference type="GO" id="GO:0005634">
    <property type="term" value="C:nucleus"/>
    <property type="evidence" value="ECO:0007669"/>
    <property type="project" value="UniProtKB-SubCell"/>
</dbReference>
<feature type="domain" description="ELK" evidence="9">
    <location>
        <begin position="325"/>
        <end position="345"/>
    </location>
</feature>